<feature type="compositionally biased region" description="Acidic residues" evidence="4">
    <location>
        <begin position="195"/>
        <end position="210"/>
    </location>
</feature>
<dbReference type="GO" id="GO:0042274">
    <property type="term" value="P:ribosomal small subunit biogenesis"/>
    <property type="evidence" value="ECO:0007669"/>
    <property type="project" value="TreeGrafter"/>
</dbReference>
<feature type="compositionally biased region" description="Basic and acidic residues" evidence="4">
    <location>
        <begin position="31"/>
        <end position="45"/>
    </location>
</feature>
<evidence type="ECO:0000256" key="4">
    <source>
        <dbReference type="SAM" id="MobiDB-lite"/>
    </source>
</evidence>
<dbReference type="Gene3D" id="1.25.40.180">
    <property type="match status" value="1"/>
</dbReference>
<comment type="similarity">
    <text evidence="2">Belongs to the CWC22 family.</text>
</comment>
<dbReference type="EMBL" id="WIUZ02000005">
    <property type="protein sequence ID" value="KAF9787466.1"/>
    <property type="molecule type" value="Genomic_DNA"/>
</dbReference>
<comment type="caution">
    <text evidence="6">The sequence shown here is derived from an EMBL/GenBank/DDBJ whole genome shotgun (WGS) entry which is preliminary data.</text>
</comment>
<dbReference type="GO" id="GO:0005730">
    <property type="term" value="C:nucleolus"/>
    <property type="evidence" value="ECO:0007669"/>
    <property type="project" value="UniProtKB-SubCell"/>
</dbReference>
<dbReference type="InterPro" id="IPR003890">
    <property type="entry name" value="MIF4G-like_typ-3"/>
</dbReference>
<dbReference type="GO" id="GO:0003723">
    <property type="term" value="F:RNA binding"/>
    <property type="evidence" value="ECO:0007669"/>
    <property type="project" value="InterPro"/>
</dbReference>
<name>A0A9P6HHR8_9AGAM</name>
<sequence length="809" mass="90393">MIRLPRALLEEIGSSAPAHPGTPGRSKGRLSRKDNRKLERIESKKQKAQRHATKQRKQHKRPIQEEHRSAPVAKKPRLSAPPSEAKSSNPKPKKKTPLQKLAEGSLEHSSLPRTREEDKEDAYIRYLEGKLGWKQNGVKTSAYGSGVAEDGLGGMSVSPTIVPTPSGFDASEGEASDLSSEFADELNSSNTGSEVEADDASTVSDEEYDEWTGFGHSSEADEEPIPSPAKLQASSALTLQAGVKYIPPHLRKAAADVQGQTSENLVKLTKQLKGLLNRLSEQNISSILDGVEEAYRNHSRNDITSTLTSLIVDGISSHTTHLESYVVLYAAFVAGLYRMVGIEFAAYFVQSTVSAYEKHMGSSPQVQEEPGKEASNLIVLVSELYNFQVISCILIYDLVRDLLNQAQLPEYNVELLLKIVKNSGLQLRQDDPSALKDIIQIVHKKVPEHSTDMSSRTKFMIETLSNLKNNKMKKAIGGGANGTGAQEAVERLKKFLSGMSKKRHVKPHEPLRVTLEDLRSAENRGKWWLVGSAWNGDPLAENKENPMRNAAAVEQDNRLLKLARKQGMNTDIRRSIFIVLMSGEDYVDACERLGQLNLTEIQQREIVRVLLHCCGNEKVYNPYYTLVCQELCRSSHSYKITLQFCLWDFLRELGESNVGGVELLKRQDEPRFSQGGSISRHRVKNIARAYSWWVAKDCCNFTIFKPVDFTALKDQTKGFLKEFLLQLFIDTQISTPSVAESTQSLARKIKSRNREPVEEVFQKANVHEGLRAGLQYFIRSAFKKDVEEDSDGFVAWAVERSTESLGDSY</sequence>
<evidence type="ECO:0000259" key="5">
    <source>
        <dbReference type="PROSITE" id="PS51366"/>
    </source>
</evidence>
<organism evidence="6 7">
    <name type="scientific">Thelephora terrestris</name>
    <dbReference type="NCBI Taxonomy" id="56493"/>
    <lineage>
        <taxon>Eukaryota</taxon>
        <taxon>Fungi</taxon>
        <taxon>Dikarya</taxon>
        <taxon>Basidiomycota</taxon>
        <taxon>Agaricomycotina</taxon>
        <taxon>Agaricomycetes</taxon>
        <taxon>Thelephorales</taxon>
        <taxon>Thelephoraceae</taxon>
        <taxon>Thelephora</taxon>
    </lineage>
</organism>
<dbReference type="Pfam" id="PF02847">
    <property type="entry name" value="MA3"/>
    <property type="match status" value="1"/>
</dbReference>
<protein>
    <recommendedName>
        <fullName evidence="5">MI domain-containing protein</fullName>
    </recommendedName>
</protein>
<dbReference type="AlphaFoldDB" id="A0A9P6HHR8"/>
<dbReference type="PROSITE" id="PS51366">
    <property type="entry name" value="MI"/>
    <property type="match status" value="1"/>
</dbReference>
<dbReference type="InterPro" id="IPR016024">
    <property type="entry name" value="ARM-type_fold"/>
</dbReference>
<comment type="subcellular location">
    <subcellularLocation>
        <location evidence="1">Nucleus</location>
        <location evidence="1">Nucleolus</location>
    </subcellularLocation>
</comment>
<feature type="region of interest" description="Disordered" evidence="4">
    <location>
        <begin position="1"/>
        <end position="120"/>
    </location>
</feature>
<feature type="compositionally biased region" description="Low complexity" evidence="4">
    <location>
        <begin position="80"/>
        <end position="90"/>
    </location>
</feature>
<keyword evidence="3" id="KW-0539">Nucleus</keyword>
<dbReference type="InterPro" id="IPR003891">
    <property type="entry name" value="Initiation_fac_eIF4g_MI"/>
</dbReference>
<evidence type="ECO:0000313" key="6">
    <source>
        <dbReference type="EMBL" id="KAF9787466.1"/>
    </source>
</evidence>
<feature type="domain" description="MI" evidence="5">
    <location>
        <begin position="571"/>
        <end position="709"/>
    </location>
</feature>
<dbReference type="OrthoDB" id="361797at2759"/>
<accession>A0A9P6HHR8</accession>
<feature type="region of interest" description="Disordered" evidence="4">
    <location>
        <begin position="166"/>
        <end position="229"/>
    </location>
</feature>
<keyword evidence="7" id="KW-1185">Reference proteome</keyword>
<proteinExistence type="inferred from homology"/>
<evidence type="ECO:0000256" key="2">
    <source>
        <dbReference type="ARBA" id="ARBA00006856"/>
    </source>
</evidence>
<feature type="compositionally biased region" description="Basic residues" evidence="4">
    <location>
        <begin position="46"/>
        <end position="61"/>
    </location>
</feature>
<dbReference type="SMART" id="SM00543">
    <property type="entry name" value="MIF4G"/>
    <property type="match status" value="1"/>
</dbReference>
<dbReference type="Proteomes" id="UP000736335">
    <property type="component" value="Unassembled WGS sequence"/>
</dbReference>
<dbReference type="PANTHER" id="PTHR18034">
    <property type="entry name" value="CELL CYCLE CONTROL PROTEIN CWF22-RELATED"/>
    <property type="match status" value="1"/>
</dbReference>
<dbReference type="Pfam" id="PF02854">
    <property type="entry name" value="MIF4G"/>
    <property type="match status" value="1"/>
</dbReference>
<gene>
    <name evidence="6" type="ORF">BJ322DRAFT_1099542</name>
</gene>
<evidence type="ECO:0000256" key="3">
    <source>
        <dbReference type="ARBA" id="ARBA00023242"/>
    </source>
</evidence>
<dbReference type="SMART" id="SM00544">
    <property type="entry name" value="MA3"/>
    <property type="match status" value="1"/>
</dbReference>
<dbReference type="PANTHER" id="PTHR18034:SF4">
    <property type="entry name" value="NUCLEOLAR MIF4G DOMAIN-CONTAINING PROTEIN 1"/>
    <property type="match status" value="1"/>
</dbReference>
<evidence type="ECO:0000256" key="1">
    <source>
        <dbReference type="ARBA" id="ARBA00004604"/>
    </source>
</evidence>
<reference evidence="6" key="1">
    <citation type="journal article" date="2020" name="Nat. Commun.">
        <title>Large-scale genome sequencing of mycorrhizal fungi provides insights into the early evolution of symbiotic traits.</title>
        <authorList>
            <person name="Miyauchi S."/>
            <person name="Kiss E."/>
            <person name="Kuo A."/>
            <person name="Drula E."/>
            <person name="Kohler A."/>
            <person name="Sanchez-Garcia M."/>
            <person name="Morin E."/>
            <person name="Andreopoulos B."/>
            <person name="Barry K.W."/>
            <person name="Bonito G."/>
            <person name="Buee M."/>
            <person name="Carver A."/>
            <person name="Chen C."/>
            <person name="Cichocki N."/>
            <person name="Clum A."/>
            <person name="Culley D."/>
            <person name="Crous P.W."/>
            <person name="Fauchery L."/>
            <person name="Girlanda M."/>
            <person name="Hayes R.D."/>
            <person name="Keri Z."/>
            <person name="LaButti K."/>
            <person name="Lipzen A."/>
            <person name="Lombard V."/>
            <person name="Magnuson J."/>
            <person name="Maillard F."/>
            <person name="Murat C."/>
            <person name="Nolan M."/>
            <person name="Ohm R.A."/>
            <person name="Pangilinan J."/>
            <person name="Pereira M.F."/>
            <person name="Perotto S."/>
            <person name="Peter M."/>
            <person name="Pfister S."/>
            <person name="Riley R."/>
            <person name="Sitrit Y."/>
            <person name="Stielow J.B."/>
            <person name="Szollosi G."/>
            <person name="Zifcakova L."/>
            <person name="Stursova M."/>
            <person name="Spatafora J.W."/>
            <person name="Tedersoo L."/>
            <person name="Vaario L.M."/>
            <person name="Yamada A."/>
            <person name="Yan M."/>
            <person name="Wang P."/>
            <person name="Xu J."/>
            <person name="Bruns T."/>
            <person name="Baldrian P."/>
            <person name="Vilgalys R."/>
            <person name="Dunand C."/>
            <person name="Henrissat B."/>
            <person name="Grigoriev I.V."/>
            <person name="Hibbett D."/>
            <person name="Nagy L.G."/>
            <person name="Martin F.M."/>
        </authorList>
    </citation>
    <scope>NUCLEOTIDE SEQUENCE</scope>
    <source>
        <strain evidence="6">UH-Tt-Lm1</strain>
    </source>
</reference>
<reference evidence="6" key="2">
    <citation type="submission" date="2020-11" db="EMBL/GenBank/DDBJ databases">
        <authorList>
            <consortium name="DOE Joint Genome Institute"/>
            <person name="Kuo A."/>
            <person name="Miyauchi S."/>
            <person name="Kiss E."/>
            <person name="Drula E."/>
            <person name="Kohler A."/>
            <person name="Sanchez-Garcia M."/>
            <person name="Andreopoulos B."/>
            <person name="Barry K.W."/>
            <person name="Bonito G."/>
            <person name="Buee M."/>
            <person name="Carver A."/>
            <person name="Chen C."/>
            <person name="Cichocki N."/>
            <person name="Clum A."/>
            <person name="Culley D."/>
            <person name="Crous P.W."/>
            <person name="Fauchery L."/>
            <person name="Girlanda M."/>
            <person name="Hayes R."/>
            <person name="Keri Z."/>
            <person name="Labutti K."/>
            <person name="Lipzen A."/>
            <person name="Lombard V."/>
            <person name="Magnuson J."/>
            <person name="Maillard F."/>
            <person name="Morin E."/>
            <person name="Murat C."/>
            <person name="Nolan M."/>
            <person name="Ohm R."/>
            <person name="Pangilinan J."/>
            <person name="Pereira M."/>
            <person name="Perotto S."/>
            <person name="Peter M."/>
            <person name="Riley R."/>
            <person name="Sitrit Y."/>
            <person name="Stielow B."/>
            <person name="Szollosi G."/>
            <person name="Zifcakova L."/>
            <person name="Stursova M."/>
            <person name="Spatafora J.W."/>
            <person name="Tedersoo L."/>
            <person name="Vaario L.-M."/>
            <person name="Yamada A."/>
            <person name="Yan M."/>
            <person name="Wang P."/>
            <person name="Xu J."/>
            <person name="Bruns T."/>
            <person name="Baldrian P."/>
            <person name="Vilgalys R."/>
            <person name="Henrissat B."/>
            <person name="Grigoriev I.V."/>
            <person name="Hibbett D."/>
            <person name="Nagy L.G."/>
            <person name="Martin F.M."/>
        </authorList>
    </citation>
    <scope>NUCLEOTIDE SEQUENCE</scope>
    <source>
        <strain evidence="6">UH-Tt-Lm1</strain>
    </source>
</reference>
<evidence type="ECO:0000313" key="7">
    <source>
        <dbReference type="Proteomes" id="UP000736335"/>
    </source>
</evidence>
<dbReference type="InterPro" id="IPR050781">
    <property type="entry name" value="CWC22_splicing_factor"/>
</dbReference>
<dbReference type="SUPFAM" id="SSF48371">
    <property type="entry name" value="ARM repeat"/>
    <property type="match status" value="1"/>
</dbReference>